<dbReference type="PROSITE" id="PS50048">
    <property type="entry name" value="ZN2_CY6_FUNGAL_2"/>
    <property type="match status" value="1"/>
</dbReference>
<evidence type="ECO:0000313" key="4">
    <source>
        <dbReference type="EMBL" id="KAK4215794.1"/>
    </source>
</evidence>
<dbReference type="EMBL" id="MU858076">
    <property type="protein sequence ID" value="KAK4215794.1"/>
    <property type="molecule type" value="Genomic_DNA"/>
</dbReference>
<feature type="region of interest" description="Disordered" evidence="2">
    <location>
        <begin position="144"/>
        <end position="196"/>
    </location>
</feature>
<sequence>MPRQPNPKNRLACDRCHSHKLRCPRQEGQGACQRCLRANATCVFSPRQKRASPSATCNKGEQDQSQPAFRDPSDQPHDIDLDLLDPDVLFSSCQLDVAMPTSHDFHNIHELQDPDSFMDTNPLNLPTDWSSFLGVATPAMSPWDYPTDPRRSPSVQFPVDITQPEPSNTDSSSSSADTPSSSSTADSIDGNETCRPSIPKALSLQSHIRRLADLAVKLYEQFRVLPPVCDDGPDMTVMASLESGEMASHLIAIDEIFKSTQTLIDIMIEFYPPDGKPCRVRPDQGTLLLLLSCTDRVLDIFELLFGHMQACLSHKFIPRMPDGKPWRLPELRIGSYTPPAPTAIAMHMLTIILMASHLFDQLQEILGVGRHGLAASTRAGDNPSFPDFTEEAKSAVTRRARSVAGDIINARRLLLSLPGMYGSASFNTFTETAVAKD</sequence>
<feature type="region of interest" description="Disordered" evidence="2">
    <location>
        <begin position="50"/>
        <end position="79"/>
    </location>
</feature>
<name>A0AAN6YAN9_9PEZI</name>
<dbReference type="Gene3D" id="4.10.240.10">
    <property type="entry name" value="Zn(2)-C6 fungal-type DNA-binding domain"/>
    <property type="match status" value="1"/>
</dbReference>
<evidence type="ECO:0000256" key="1">
    <source>
        <dbReference type="ARBA" id="ARBA00023242"/>
    </source>
</evidence>
<dbReference type="SUPFAM" id="SSF57701">
    <property type="entry name" value="Zn2/Cys6 DNA-binding domain"/>
    <property type="match status" value="1"/>
</dbReference>
<proteinExistence type="predicted"/>
<dbReference type="Proteomes" id="UP001301769">
    <property type="component" value="Unassembled WGS sequence"/>
</dbReference>
<dbReference type="SMART" id="SM00066">
    <property type="entry name" value="GAL4"/>
    <property type="match status" value="1"/>
</dbReference>
<keyword evidence="1" id="KW-0539">Nucleus</keyword>
<dbReference type="PROSITE" id="PS00463">
    <property type="entry name" value="ZN2_CY6_FUNGAL_1"/>
    <property type="match status" value="1"/>
</dbReference>
<dbReference type="InterPro" id="IPR001138">
    <property type="entry name" value="Zn2Cys6_DnaBD"/>
</dbReference>
<dbReference type="GO" id="GO:0000981">
    <property type="term" value="F:DNA-binding transcription factor activity, RNA polymerase II-specific"/>
    <property type="evidence" value="ECO:0007669"/>
    <property type="project" value="InterPro"/>
</dbReference>
<accession>A0AAN6YAN9</accession>
<comment type="caution">
    <text evidence="4">The sequence shown here is derived from an EMBL/GenBank/DDBJ whole genome shotgun (WGS) entry which is preliminary data.</text>
</comment>
<dbReference type="Pfam" id="PF00172">
    <property type="entry name" value="Zn_clus"/>
    <property type="match status" value="1"/>
</dbReference>
<organism evidence="4 5">
    <name type="scientific">Rhypophila decipiens</name>
    <dbReference type="NCBI Taxonomy" id="261697"/>
    <lineage>
        <taxon>Eukaryota</taxon>
        <taxon>Fungi</taxon>
        <taxon>Dikarya</taxon>
        <taxon>Ascomycota</taxon>
        <taxon>Pezizomycotina</taxon>
        <taxon>Sordariomycetes</taxon>
        <taxon>Sordariomycetidae</taxon>
        <taxon>Sordariales</taxon>
        <taxon>Naviculisporaceae</taxon>
        <taxon>Rhypophila</taxon>
    </lineage>
</organism>
<feature type="compositionally biased region" description="Low complexity" evidence="2">
    <location>
        <begin position="166"/>
        <end position="187"/>
    </location>
</feature>
<keyword evidence="5" id="KW-1185">Reference proteome</keyword>
<dbReference type="AlphaFoldDB" id="A0AAN6YAN9"/>
<dbReference type="CDD" id="cd00067">
    <property type="entry name" value="GAL4"/>
    <property type="match status" value="1"/>
</dbReference>
<feature type="compositionally biased region" description="Polar residues" evidence="2">
    <location>
        <begin position="51"/>
        <end position="67"/>
    </location>
</feature>
<evidence type="ECO:0000259" key="3">
    <source>
        <dbReference type="PROSITE" id="PS50048"/>
    </source>
</evidence>
<evidence type="ECO:0000313" key="5">
    <source>
        <dbReference type="Proteomes" id="UP001301769"/>
    </source>
</evidence>
<gene>
    <name evidence="4" type="ORF">QBC37DRAFT_311788</name>
</gene>
<dbReference type="InterPro" id="IPR036864">
    <property type="entry name" value="Zn2-C6_fun-type_DNA-bd_sf"/>
</dbReference>
<reference evidence="4" key="1">
    <citation type="journal article" date="2023" name="Mol. Phylogenet. Evol.">
        <title>Genome-scale phylogeny and comparative genomics of the fungal order Sordariales.</title>
        <authorList>
            <person name="Hensen N."/>
            <person name="Bonometti L."/>
            <person name="Westerberg I."/>
            <person name="Brannstrom I.O."/>
            <person name="Guillou S."/>
            <person name="Cros-Aarteil S."/>
            <person name="Calhoun S."/>
            <person name="Haridas S."/>
            <person name="Kuo A."/>
            <person name="Mondo S."/>
            <person name="Pangilinan J."/>
            <person name="Riley R."/>
            <person name="LaButti K."/>
            <person name="Andreopoulos B."/>
            <person name="Lipzen A."/>
            <person name="Chen C."/>
            <person name="Yan M."/>
            <person name="Daum C."/>
            <person name="Ng V."/>
            <person name="Clum A."/>
            <person name="Steindorff A."/>
            <person name="Ohm R.A."/>
            <person name="Martin F."/>
            <person name="Silar P."/>
            <person name="Natvig D.O."/>
            <person name="Lalanne C."/>
            <person name="Gautier V."/>
            <person name="Ament-Velasquez S.L."/>
            <person name="Kruys A."/>
            <person name="Hutchinson M.I."/>
            <person name="Powell A.J."/>
            <person name="Barry K."/>
            <person name="Miller A.N."/>
            <person name="Grigoriev I.V."/>
            <person name="Debuchy R."/>
            <person name="Gladieux P."/>
            <person name="Hiltunen Thoren M."/>
            <person name="Johannesson H."/>
        </authorList>
    </citation>
    <scope>NUCLEOTIDE SEQUENCE</scope>
    <source>
        <strain evidence="4">PSN293</strain>
    </source>
</reference>
<reference evidence="4" key="2">
    <citation type="submission" date="2023-05" db="EMBL/GenBank/DDBJ databases">
        <authorList>
            <consortium name="Lawrence Berkeley National Laboratory"/>
            <person name="Steindorff A."/>
            <person name="Hensen N."/>
            <person name="Bonometti L."/>
            <person name="Westerberg I."/>
            <person name="Brannstrom I.O."/>
            <person name="Guillou S."/>
            <person name="Cros-Aarteil S."/>
            <person name="Calhoun S."/>
            <person name="Haridas S."/>
            <person name="Kuo A."/>
            <person name="Mondo S."/>
            <person name="Pangilinan J."/>
            <person name="Riley R."/>
            <person name="Labutti K."/>
            <person name="Andreopoulos B."/>
            <person name="Lipzen A."/>
            <person name="Chen C."/>
            <person name="Yanf M."/>
            <person name="Daum C."/>
            <person name="Ng V."/>
            <person name="Clum A."/>
            <person name="Ohm R."/>
            <person name="Martin F."/>
            <person name="Silar P."/>
            <person name="Natvig D."/>
            <person name="Lalanne C."/>
            <person name="Gautier V."/>
            <person name="Ament-Velasquez S.L."/>
            <person name="Kruys A."/>
            <person name="Hutchinson M.I."/>
            <person name="Powell A.J."/>
            <person name="Barry K."/>
            <person name="Miller A.N."/>
            <person name="Grigoriev I.V."/>
            <person name="Debuchy R."/>
            <person name="Gladieux P."/>
            <person name="Thoren M.H."/>
            <person name="Johannesson H."/>
        </authorList>
    </citation>
    <scope>NUCLEOTIDE SEQUENCE</scope>
    <source>
        <strain evidence="4">PSN293</strain>
    </source>
</reference>
<protein>
    <recommendedName>
        <fullName evidence="3">Zn(2)-C6 fungal-type domain-containing protein</fullName>
    </recommendedName>
</protein>
<dbReference type="GO" id="GO:0008270">
    <property type="term" value="F:zinc ion binding"/>
    <property type="evidence" value="ECO:0007669"/>
    <property type="project" value="InterPro"/>
</dbReference>
<evidence type="ECO:0000256" key="2">
    <source>
        <dbReference type="SAM" id="MobiDB-lite"/>
    </source>
</evidence>
<feature type="domain" description="Zn(2)-C6 fungal-type" evidence="3">
    <location>
        <begin position="12"/>
        <end position="44"/>
    </location>
</feature>